<dbReference type="Proteomes" id="UP000003688">
    <property type="component" value="Unassembled WGS sequence"/>
</dbReference>
<dbReference type="PANTHER" id="PTHR42307">
    <property type="entry name" value="PUP DEAMIDASE/DEPUPYLASE"/>
    <property type="match status" value="1"/>
</dbReference>
<gene>
    <name evidence="1" type="ORF">Cflav_PD4740</name>
</gene>
<comment type="caution">
    <text evidence="1">The sequence shown here is derived from an EMBL/GenBank/DDBJ whole genome shotgun (WGS) entry which is preliminary data.</text>
</comment>
<dbReference type="GO" id="GO:0005524">
    <property type="term" value="F:ATP binding"/>
    <property type="evidence" value="ECO:0007669"/>
    <property type="project" value="TreeGrafter"/>
</dbReference>
<protein>
    <recommendedName>
        <fullName evidence="3">Proteasome component</fullName>
    </recommendedName>
</protein>
<dbReference type="GO" id="GO:0070490">
    <property type="term" value="P:protein pupylation"/>
    <property type="evidence" value="ECO:0007669"/>
    <property type="project" value="TreeGrafter"/>
</dbReference>
<evidence type="ECO:0008006" key="3">
    <source>
        <dbReference type="Google" id="ProtNLM"/>
    </source>
</evidence>
<name>B9XEI6_PEDPL</name>
<dbReference type="GO" id="GO:0010498">
    <property type="term" value="P:proteasomal protein catabolic process"/>
    <property type="evidence" value="ECO:0007669"/>
    <property type="project" value="InterPro"/>
</dbReference>
<keyword evidence="2" id="KW-1185">Reference proteome</keyword>
<dbReference type="GO" id="GO:0019941">
    <property type="term" value="P:modification-dependent protein catabolic process"/>
    <property type="evidence" value="ECO:0007669"/>
    <property type="project" value="InterPro"/>
</dbReference>
<proteinExistence type="predicted"/>
<sequence length="491" mass="55506">MEASALVLFMNRIVGLETEYGCLTNTPAGSFIAVERVRDWIFGREEFGLIDVHHRDWDEPPGNGGFLFNGGRVYIDMGHLEYCTPECLNLVDLLKYDRAGDLLAVHALKALGLNGEVSFIRNNIDHYTGATFGCHENYLVRRSAPLTEANVLSLLTFLTLRLLYTGAGRVGTTLAAEWRGEVSRPGSDGMFQMSQRADYINNDLYEWVQFNRSIINTRDEPLGDPRKFRRLHLLHGDTSVLPATVLLKVGTTSLMLDLLEINHLPKIVLADAVKTFRTLSHEPEGPWVVRLSDGRSTDAVELLQKFFDAAWSEFHGRDTETDVLLDVWGSTLKALSFEPQALIGKVDWITKRWLLNKFLEQEKLDWDDPWLKAQDLEFHHVDVTRSLGLALNRPPPAWDLTDKTFDAAVLEPPNNTRAHARAKVMHLLREHSPPYSIDWEIIGVEGINPLNLLNPFDPNPPEIKSWFTEFSGAIKGFSAPTRPSRRDTGKN</sequence>
<dbReference type="InterPro" id="IPR004347">
    <property type="entry name" value="Pup_ligase/deamidase"/>
</dbReference>
<accession>B9XEI6</accession>
<dbReference type="PANTHER" id="PTHR42307:SF2">
    <property type="entry name" value="PUP DEAMIDASE_DEPUPYLASE"/>
    <property type="match status" value="1"/>
</dbReference>
<reference evidence="1 2" key="1">
    <citation type="journal article" date="2011" name="J. Bacteriol.">
        <title>Genome sequence of 'Pedosphaera parvula' Ellin514, an aerobic Verrucomicrobial isolate from pasture soil.</title>
        <authorList>
            <person name="Kant R."/>
            <person name="van Passel M.W."/>
            <person name="Sangwan P."/>
            <person name="Palva A."/>
            <person name="Lucas S."/>
            <person name="Copeland A."/>
            <person name="Lapidus A."/>
            <person name="Glavina Del Rio T."/>
            <person name="Dalin E."/>
            <person name="Tice H."/>
            <person name="Bruce D."/>
            <person name="Goodwin L."/>
            <person name="Pitluck S."/>
            <person name="Chertkov O."/>
            <person name="Larimer F.W."/>
            <person name="Land M.L."/>
            <person name="Hauser L."/>
            <person name="Brettin T.S."/>
            <person name="Detter J.C."/>
            <person name="Han S."/>
            <person name="de Vos W.M."/>
            <person name="Janssen P.H."/>
            <person name="Smidt H."/>
        </authorList>
    </citation>
    <scope>NUCLEOTIDE SEQUENCE [LARGE SCALE GENOMIC DNA]</scope>
    <source>
        <strain evidence="1 2">Ellin514</strain>
    </source>
</reference>
<evidence type="ECO:0000313" key="2">
    <source>
        <dbReference type="Proteomes" id="UP000003688"/>
    </source>
</evidence>
<organism evidence="1 2">
    <name type="scientific">Pedosphaera parvula (strain Ellin514)</name>
    <dbReference type="NCBI Taxonomy" id="320771"/>
    <lineage>
        <taxon>Bacteria</taxon>
        <taxon>Pseudomonadati</taxon>
        <taxon>Verrucomicrobiota</taxon>
        <taxon>Pedosphaerae</taxon>
        <taxon>Pedosphaerales</taxon>
        <taxon>Pedosphaeraceae</taxon>
        <taxon>Pedosphaera</taxon>
    </lineage>
</organism>
<dbReference type="STRING" id="320771.Cflav_PD4740"/>
<evidence type="ECO:0000313" key="1">
    <source>
        <dbReference type="EMBL" id="EEF61700.1"/>
    </source>
</evidence>
<dbReference type="EMBL" id="ABOX02000008">
    <property type="protein sequence ID" value="EEF61700.1"/>
    <property type="molecule type" value="Genomic_DNA"/>
</dbReference>
<dbReference type="Pfam" id="PF03136">
    <property type="entry name" value="Pup_ligase"/>
    <property type="match status" value="1"/>
</dbReference>
<dbReference type="AlphaFoldDB" id="B9XEI6"/>